<keyword evidence="1" id="KW-1133">Transmembrane helix</keyword>
<dbReference type="EMBL" id="KV875096">
    <property type="protein sequence ID" value="OIW31054.1"/>
    <property type="molecule type" value="Genomic_DNA"/>
</dbReference>
<dbReference type="AlphaFoldDB" id="A0A1J7IU78"/>
<name>A0A1J7IU78_9PEZI</name>
<proteinExistence type="predicted"/>
<evidence type="ECO:0000313" key="3">
    <source>
        <dbReference type="Proteomes" id="UP000182658"/>
    </source>
</evidence>
<reference evidence="2 3" key="1">
    <citation type="submission" date="2016-10" db="EMBL/GenBank/DDBJ databases">
        <title>Draft genome sequence of Coniochaeta ligniaria NRRL30616, a lignocellulolytic fungus for bioabatement of inhibitors in plant biomass hydrolysates.</title>
        <authorList>
            <consortium name="DOE Joint Genome Institute"/>
            <person name="Jimenez D.J."/>
            <person name="Hector R.E."/>
            <person name="Riley R."/>
            <person name="Sun H."/>
            <person name="Grigoriev I.V."/>
            <person name="Van Elsas J.D."/>
            <person name="Nichols N.N."/>
        </authorList>
    </citation>
    <scope>NUCLEOTIDE SEQUENCE [LARGE SCALE GENOMIC DNA]</scope>
    <source>
        <strain evidence="2 3">NRRL 30616</strain>
    </source>
</reference>
<feature type="transmembrane region" description="Helical" evidence="1">
    <location>
        <begin position="104"/>
        <end position="126"/>
    </location>
</feature>
<sequence length="152" mass="17375">MDVRRDNCLCRMLFTLSICFFDLRRQGFKGRKYTRVRQLRFGNGSLRRPSPRIVDLATALARYRGGTRLEEQALRLGSYASCLVSTMSITLPVVVFCKPWFTKVSLVICFCVFPLLCLCLCATGLHHGHHHIVFKDIPTFCFSFSVSSLVCR</sequence>
<accession>A0A1J7IU78</accession>
<protein>
    <submittedName>
        <fullName evidence="2">Uncharacterized protein</fullName>
    </submittedName>
</protein>
<dbReference type="InParanoid" id="A0A1J7IU78"/>
<dbReference type="Proteomes" id="UP000182658">
    <property type="component" value="Unassembled WGS sequence"/>
</dbReference>
<keyword evidence="3" id="KW-1185">Reference proteome</keyword>
<evidence type="ECO:0000313" key="2">
    <source>
        <dbReference type="EMBL" id="OIW31054.1"/>
    </source>
</evidence>
<gene>
    <name evidence="2" type="ORF">CONLIGDRAFT_298617</name>
</gene>
<organism evidence="2 3">
    <name type="scientific">Coniochaeta ligniaria NRRL 30616</name>
    <dbReference type="NCBI Taxonomy" id="1408157"/>
    <lineage>
        <taxon>Eukaryota</taxon>
        <taxon>Fungi</taxon>
        <taxon>Dikarya</taxon>
        <taxon>Ascomycota</taxon>
        <taxon>Pezizomycotina</taxon>
        <taxon>Sordariomycetes</taxon>
        <taxon>Sordariomycetidae</taxon>
        <taxon>Coniochaetales</taxon>
        <taxon>Coniochaetaceae</taxon>
        <taxon>Coniochaeta</taxon>
    </lineage>
</organism>
<keyword evidence="1" id="KW-0812">Transmembrane</keyword>
<evidence type="ECO:0000256" key="1">
    <source>
        <dbReference type="SAM" id="Phobius"/>
    </source>
</evidence>
<keyword evidence="1" id="KW-0472">Membrane</keyword>